<dbReference type="Pfam" id="PF13193">
    <property type="entry name" value="AMP-binding_C"/>
    <property type="match status" value="1"/>
</dbReference>
<dbReference type="RefSeq" id="XP_060459027.1">
    <property type="nucleotide sequence ID" value="XM_060602654.1"/>
</dbReference>
<dbReference type="Proteomes" id="UP001233271">
    <property type="component" value="Chromosome 6"/>
</dbReference>
<name>A0AA48L875_9TREE</name>
<dbReference type="InterPro" id="IPR020845">
    <property type="entry name" value="AMP-binding_CS"/>
</dbReference>
<evidence type="ECO:0000256" key="2">
    <source>
        <dbReference type="ARBA" id="ARBA00022598"/>
    </source>
</evidence>
<dbReference type="KEGG" id="ccac:CcaHIS019_0602210"/>
<feature type="domain" description="AMP-dependent synthetase/ligase" evidence="3">
    <location>
        <begin position="39"/>
        <end position="404"/>
    </location>
</feature>
<proteinExistence type="inferred from homology"/>
<dbReference type="Gene3D" id="3.40.50.12780">
    <property type="entry name" value="N-terminal domain of ligase-like"/>
    <property type="match status" value="1"/>
</dbReference>
<dbReference type="GeneID" id="85497632"/>
<protein>
    <recommendedName>
        <fullName evidence="7">AMP binding protein</fullName>
    </recommendedName>
</protein>
<dbReference type="PANTHER" id="PTHR24096">
    <property type="entry name" value="LONG-CHAIN-FATTY-ACID--COA LIGASE"/>
    <property type="match status" value="1"/>
</dbReference>
<keyword evidence="6" id="KW-1185">Reference proteome</keyword>
<dbReference type="InterPro" id="IPR025110">
    <property type="entry name" value="AMP-bd_C"/>
</dbReference>
<evidence type="ECO:0000313" key="6">
    <source>
        <dbReference type="Proteomes" id="UP001233271"/>
    </source>
</evidence>
<organism evidence="5 6">
    <name type="scientific">Cutaneotrichosporon cavernicola</name>
    <dbReference type="NCBI Taxonomy" id="279322"/>
    <lineage>
        <taxon>Eukaryota</taxon>
        <taxon>Fungi</taxon>
        <taxon>Dikarya</taxon>
        <taxon>Basidiomycota</taxon>
        <taxon>Agaricomycotina</taxon>
        <taxon>Tremellomycetes</taxon>
        <taxon>Trichosporonales</taxon>
        <taxon>Trichosporonaceae</taxon>
        <taxon>Cutaneotrichosporon</taxon>
    </lineage>
</organism>
<evidence type="ECO:0008006" key="7">
    <source>
        <dbReference type="Google" id="ProtNLM"/>
    </source>
</evidence>
<gene>
    <name evidence="5" type="ORF">CcaverHIS019_0602210</name>
</gene>
<dbReference type="InterPro" id="IPR000873">
    <property type="entry name" value="AMP-dep_synth/lig_dom"/>
</dbReference>
<dbReference type="PANTHER" id="PTHR24096:SF149">
    <property type="entry name" value="AMP-BINDING DOMAIN-CONTAINING PROTEIN-RELATED"/>
    <property type="match status" value="1"/>
</dbReference>
<reference evidence="5" key="1">
    <citation type="journal article" date="2023" name="BMC Genomics">
        <title>Chromosome-level genome assemblies of Cutaneotrichosporon spp. (Trichosporonales, Basidiomycota) reveal imbalanced evolution between nucleotide sequences and chromosome synteny.</title>
        <authorList>
            <person name="Kobayashi Y."/>
            <person name="Kayamori A."/>
            <person name="Aoki K."/>
            <person name="Shiwa Y."/>
            <person name="Matsutani M."/>
            <person name="Fujita N."/>
            <person name="Sugita T."/>
            <person name="Iwasaki W."/>
            <person name="Tanaka N."/>
            <person name="Takashima M."/>
        </authorList>
    </citation>
    <scope>NUCLEOTIDE SEQUENCE</scope>
    <source>
        <strain evidence="5">HIS019</strain>
    </source>
</reference>
<dbReference type="GO" id="GO:0016405">
    <property type="term" value="F:CoA-ligase activity"/>
    <property type="evidence" value="ECO:0007669"/>
    <property type="project" value="TreeGrafter"/>
</dbReference>
<dbReference type="Pfam" id="PF00501">
    <property type="entry name" value="AMP-binding"/>
    <property type="match status" value="1"/>
</dbReference>
<dbReference type="SUPFAM" id="SSF56801">
    <property type="entry name" value="Acetyl-CoA synthetase-like"/>
    <property type="match status" value="1"/>
</dbReference>
<dbReference type="EMBL" id="AP028217">
    <property type="protein sequence ID" value="BEI93762.1"/>
    <property type="molecule type" value="Genomic_DNA"/>
</dbReference>
<evidence type="ECO:0000259" key="3">
    <source>
        <dbReference type="Pfam" id="PF00501"/>
    </source>
</evidence>
<dbReference type="PROSITE" id="PS00455">
    <property type="entry name" value="AMP_BINDING"/>
    <property type="match status" value="1"/>
</dbReference>
<sequence length="561" mass="61950">MELVLYESDYPAVFLPAMSIFHYLLPDGPGVSPLPHFDPSLPCVIDAATGRTVSRGEMENTALRLGQGLRESGMKRGDVVNLFAPNSIEFAFVTWGTIAAGCAITPANVAYEPHELAHQVNDSGASFFFVAPSQLPVFERARQLFKNPVPDNRIVLCCDVGPGARGTAPDKYRSLHELLGARAPAERFETDPTATAFLFYSSGTTGLPKGVETTHYNQTTQMQTAGPHLEQLTTQDRMLGFLPMSHMYGAMMFLLIPLRFGCASVLLPRFEEIAVYKAIQEYKITIGVIVPPVLVIWASSPHFKNYDLSSLRSLLSGAAVLSPDLARRLSKVIPVPVCEAYGMTETTPAIIVKNNKLSTTERIGWVGRLLPSYQVRLVLEDGSDAPLGTPGELWARGPNVMKGYKGRTGDILPGGWFRTGDVMVRDKHGWFRVVDRVKELIKYKGLQVAPAELEDLLLSHHYIIDAGVVGVEDEKQATELPRAYVVVDPKKAAELQTDRHRRRFAREVVEWAAKRSAPHKKLRGGLVIIDVIPKSPSGKILRRFLRERAAAEWASEEKGKL</sequence>
<accession>A0AA48L875</accession>
<feature type="domain" description="AMP-binding enzyme C-terminal" evidence="4">
    <location>
        <begin position="452"/>
        <end position="539"/>
    </location>
</feature>
<comment type="similarity">
    <text evidence="1">Belongs to the ATP-dependent AMP-binding enzyme family.</text>
</comment>
<dbReference type="InterPro" id="IPR045851">
    <property type="entry name" value="AMP-bd_C_sf"/>
</dbReference>
<evidence type="ECO:0000256" key="1">
    <source>
        <dbReference type="ARBA" id="ARBA00006432"/>
    </source>
</evidence>
<evidence type="ECO:0000313" key="5">
    <source>
        <dbReference type="EMBL" id="BEI93762.1"/>
    </source>
</evidence>
<dbReference type="Gene3D" id="3.30.300.30">
    <property type="match status" value="1"/>
</dbReference>
<evidence type="ECO:0000259" key="4">
    <source>
        <dbReference type="Pfam" id="PF13193"/>
    </source>
</evidence>
<keyword evidence="2" id="KW-0436">Ligase</keyword>
<dbReference type="InterPro" id="IPR042099">
    <property type="entry name" value="ANL_N_sf"/>
</dbReference>
<dbReference type="AlphaFoldDB" id="A0AA48L875"/>